<evidence type="ECO:0000313" key="10">
    <source>
        <dbReference type="EMBL" id="MBR7832057.1"/>
    </source>
</evidence>
<evidence type="ECO:0000256" key="1">
    <source>
        <dbReference type="ARBA" id="ARBA00004127"/>
    </source>
</evidence>
<feature type="chain" id="PRO_5038060570" evidence="8">
    <location>
        <begin position="28"/>
        <end position="512"/>
    </location>
</feature>
<feature type="transmembrane region" description="Helical" evidence="7">
    <location>
        <begin position="278"/>
        <end position="300"/>
    </location>
</feature>
<evidence type="ECO:0000256" key="4">
    <source>
        <dbReference type="ARBA" id="ARBA00022989"/>
    </source>
</evidence>
<keyword evidence="11" id="KW-1185">Reference proteome</keyword>
<organism evidence="10 11">
    <name type="scientific">Actinospica durhamensis</name>
    <dbReference type="NCBI Taxonomy" id="1508375"/>
    <lineage>
        <taxon>Bacteria</taxon>
        <taxon>Bacillati</taxon>
        <taxon>Actinomycetota</taxon>
        <taxon>Actinomycetes</taxon>
        <taxon>Catenulisporales</taxon>
        <taxon>Actinospicaceae</taxon>
        <taxon>Actinospica</taxon>
    </lineage>
</organism>
<dbReference type="RefSeq" id="WP_212526584.1">
    <property type="nucleotide sequence ID" value="NZ_JAGSOG010000005.1"/>
</dbReference>
<feature type="transmembrane region" description="Helical" evidence="7">
    <location>
        <begin position="312"/>
        <end position="332"/>
    </location>
</feature>
<dbReference type="GO" id="GO:0003954">
    <property type="term" value="F:NADH dehydrogenase activity"/>
    <property type="evidence" value="ECO:0007669"/>
    <property type="project" value="TreeGrafter"/>
</dbReference>
<dbReference type="InterPro" id="IPR001750">
    <property type="entry name" value="ND/Mrp_TM"/>
</dbReference>
<feature type="transmembrane region" description="Helical" evidence="7">
    <location>
        <begin position="473"/>
        <end position="494"/>
    </location>
</feature>
<evidence type="ECO:0000256" key="3">
    <source>
        <dbReference type="ARBA" id="ARBA00022692"/>
    </source>
</evidence>
<evidence type="ECO:0000256" key="7">
    <source>
        <dbReference type="SAM" id="Phobius"/>
    </source>
</evidence>
<feature type="transmembrane region" description="Helical" evidence="7">
    <location>
        <begin position="209"/>
        <end position="227"/>
    </location>
</feature>
<dbReference type="Pfam" id="PF00361">
    <property type="entry name" value="Proton_antipo_M"/>
    <property type="match status" value="1"/>
</dbReference>
<keyword evidence="10" id="KW-0560">Oxidoreductase</keyword>
<keyword evidence="3 6" id="KW-0812">Transmembrane</keyword>
<accession>A0A941EK88</accession>
<feature type="signal peptide" evidence="8">
    <location>
        <begin position="1"/>
        <end position="27"/>
    </location>
</feature>
<name>A0A941EK88_9ACTN</name>
<feature type="transmembrane region" description="Helical" evidence="7">
    <location>
        <begin position="133"/>
        <end position="150"/>
    </location>
</feature>
<keyword evidence="4 7" id="KW-1133">Transmembrane helix</keyword>
<dbReference type="GO" id="GO:0016020">
    <property type="term" value="C:membrane"/>
    <property type="evidence" value="ECO:0007669"/>
    <property type="project" value="UniProtKB-SubCell"/>
</dbReference>
<dbReference type="GO" id="GO:0008137">
    <property type="term" value="F:NADH dehydrogenase (ubiquinone) activity"/>
    <property type="evidence" value="ECO:0007669"/>
    <property type="project" value="InterPro"/>
</dbReference>
<comment type="subcellular location">
    <subcellularLocation>
        <location evidence="1">Endomembrane system</location>
        <topology evidence="1">Multi-pass membrane protein</topology>
    </subcellularLocation>
    <subcellularLocation>
        <location evidence="6">Membrane</location>
        <topology evidence="6">Multi-pass membrane protein</topology>
    </subcellularLocation>
</comment>
<feature type="transmembrane region" description="Helical" evidence="7">
    <location>
        <begin position="383"/>
        <end position="405"/>
    </location>
</feature>
<feature type="domain" description="NADH:quinone oxidoreductase/Mrp antiporter transmembrane" evidence="9">
    <location>
        <begin position="129"/>
        <end position="412"/>
    </location>
</feature>
<dbReference type="InterPro" id="IPR010227">
    <property type="entry name" value="NADH_Q_OxRdtase_chainM/4"/>
</dbReference>
<dbReference type="GO" id="GO:0042773">
    <property type="term" value="P:ATP synthesis coupled electron transport"/>
    <property type="evidence" value="ECO:0007669"/>
    <property type="project" value="InterPro"/>
</dbReference>
<feature type="transmembrane region" description="Helical" evidence="7">
    <location>
        <begin position="338"/>
        <end position="362"/>
    </location>
</feature>
<dbReference type="GO" id="GO:0015990">
    <property type="term" value="P:electron transport coupled proton transport"/>
    <property type="evidence" value="ECO:0007669"/>
    <property type="project" value="TreeGrafter"/>
</dbReference>
<dbReference type="EC" id="1.6.5.-" evidence="10"/>
<evidence type="ECO:0000256" key="6">
    <source>
        <dbReference type="RuleBase" id="RU000320"/>
    </source>
</evidence>
<sequence length="512" mass="53639">MSAILLLLLLVPAAGLLALYAAPAALAARIGTAAGTVTFVLSLVLLPLFDYSKGASFQGQIDLSWISALDLHFHLGIDGVSLPLLLLTTLLTALCLFYAQRTSAGGDRARPFTALLLALEIGMVGTFEALDLLLFFVFFELVLIPMYGLISHWGSDAANGGATRQQAATKFILYTLLGSALMLLGFLVIHAKTGTFDMVTLQAEHGLGMTRAAQGLAFVLVGIGFGIKTPMWPLHTWLPDAHTSAPTVGSVLLAGVLLKMGTYGFIRVGAGMIPAGLHQYAIALGALGVVGIVYGSLACVAQIREGGDLKRLIAYSSVGHMGFTLLGIATMTQIGLDAALFASVAHGLITGLLFFLVGGLKTRYGTTDLYALGRGLYGRARRFGALLVFTAIASLGLPGLAGFWGELFALIGADRPAPGLNVTVFHLYMAVAGLGMVLTAAYLLLVVRRVCMGELTEPCLGDYDLKPYELASWLPLAGLTLLAGLWPAVVLAVADPAVNHVIGTVTAIGARR</sequence>
<evidence type="ECO:0000259" key="9">
    <source>
        <dbReference type="Pfam" id="PF00361"/>
    </source>
</evidence>
<proteinExistence type="inferred from homology"/>
<dbReference type="PRINTS" id="PR01437">
    <property type="entry name" value="NUOXDRDTASE4"/>
</dbReference>
<dbReference type="AlphaFoldDB" id="A0A941EK88"/>
<feature type="transmembrane region" description="Helical" evidence="7">
    <location>
        <begin position="111"/>
        <end position="127"/>
    </location>
</feature>
<dbReference type="NCBIfam" id="TIGR01972">
    <property type="entry name" value="NDH_I_M"/>
    <property type="match status" value="1"/>
</dbReference>
<evidence type="ECO:0000256" key="5">
    <source>
        <dbReference type="ARBA" id="ARBA00023136"/>
    </source>
</evidence>
<gene>
    <name evidence="10" type="ORF">KDL01_02235</name>
</gene>
<dbReference type="GO" id="GO:0048039">
    <property type="term" value="F:ubiquinone binding"/>
    <property type="evidence" value="ECO:0007669"/>
    <property type="project" value="TreeGrafter"/>
</dbReference>
<comment type="caution">
    <text evidence="10">The sequence shown here is derived from an EMBL/GenBank/DDBJ whole genome shotgun (WGS) entry which is preliminary data.</text>
</comment>
<dbReference type="PANTHER" id="PTHR43507:SF1">
    <property type="entry name" value="NADH-UBIQUINONE OXIDOREDUCTASE CHAIN 4"/>
    <property type="match status" value="1"/>
</dbReference>
<dbReference type="EMBL" id="JAGSOG010000005">
    <property type="protein sequence ID" value="MBR7832057.1"/>
    <property type="molecule type" value="Genomic_DNA"/>
</dbReference>
<evidence type="ECO:0000256" key="2">
    <source>
        <dbReference type="ARBA" id="ARBA00009025"/>
    </source>
</evidence>
<dbReference type="Proteomes" id="UP000675781">
    <property type="component" value="Unassembled WGS sequence"/>
</dbReference>
<comment type="similarity">
    <text evidence="2">Belongs to the complex I subunit 4 family.</text>
</comment>
<protein>
    <submittedName>
        <fullName evidence="10">NADH-quinone oxidoreductase subunit M</fullName>
        <ecNumber evidence="10">1.6.5.-</ecNumber>
    </submittedName>
</protein>
<dbReference type="PANTHER" id="PTHR43507">
    <property type="entry name" value="NADH-UBIQUINONE OXIDOREDUCTASE CHAIN 4"/>
    <property type="match status" value="1"/>
</dbReference>
<feature type="transmembrane region" description="Helical" evidence="7">
    <location>
        <begin position="80"/>
        <end position="99"/>
    </location>
</feature>
<keyword evidence="8" id="KW-0732">Signal</keyword>
<dbReference type="InterPro" id="IPR003918">
    <property type="entry name" value="NADH_UbQ_OxRdtase"/>
</dbReference>
<feature type="transmembrane region" description="Helical" evidence="7">
    <location>
        <begin position="425"/>
        <end position="447"/>
    </location>
</feature>
<feature type="transmembrane region" description="Helical" evidence="7">
    <location>
        <begin position="248"/>
        <end position="266"/>
    </location>
</feature>
<evidence type="ECO:0000256" key="8">
    <source>
        <dbReference type="SAM" id="SignalP"/>
    </source>
</evidence>
<evidence type="ECO:0000313" key="11">
    <source>
        <dbReference type="Proteomes" id="UP000675781"/>
    </source>
</evidence>
<keyword evidence="5 7" id="KW-0472">Membrane</keyword>
<dbReference type="GO" id="GO:0012505">
    <property type="term" value="C:endomembrane system"/>
    <property type="evidence" value="ECO:0007669"/>
    <property type="project" value="UniProtKB-SubCell"/>
</dbReference>
<feature type="transmembrane region" description="Helical" evidence="7">
    <location>
        <begin position="171"/>
        <end position="189"/>
    </location>
</feature>
<reference evidence="10" key="1">
    <citation type="submission" date="2021-04" db="EMBL/GenBank/DDBJ databases">
        <title>Genome based classification of Actinospica acidithermotolerans sp. nov., an actinobacterium isolated from an Indonesian hot spring.</title>
        <authorList>
            <person name="Kusuma A.B."/>
            <person name="Putra K.E."/>
            <person name="Nafisah S."/>
            <person name="Loh J."/>
            <person name="Nouioui I."/>
            <person name="Goodfellow M."/>
        </authorList>
    </citation>
    <scope>NUCLEOTIDE SEQUENCE</scope>
    <source>
        <strain evidence="10">CSCA 57</strain>
    </source>
</reference>